<sequence length="1518" mass="164145">MALTALELKLLRMLRRSAEPLSGRQVADIAGVAPNTANRALKALQERELVAAKKEGRATLWTTTADVAGLAELEGSAQERVALVVTAVELEHTEVRNRLVNTKRFRVGDIWMVRGEVPGDHIDWTIYLARAGMGNATSAALVGLAARELHANLVAFVGTAAGLKPDDQRHLDVVVASRIHNPYAGKQVPDGSGSKLLGRDKTYTVPAPLVAVVNACIADSEWTSSTRSQHYNVKHPHAFVAPIVSVEAVQADPKGPVLQEILNRFQDAAALDMESFGLAAGSDIHDLPVLAVRGISDFIGDKSETGNDDQQPIAARHAAGLLCDILAFGHPEDFKRGRHTPSSLDPSGDQADVPVVALPGAVQIWMDRLERRSSIRASAAQDATTEMRASGVTPATWLSRALHRPPVWLREDDTGDGWALVASLASLSGSKVVWRAFENAADAARAIGDLDASAYFTLAARLERVGKDPAVDDGDDAESPDPSALGDFDDDVLARLGPVIEVFRAVLEKDLSKTKANAEAALASLGLTDQTGVLRAPAETARIVDFDPELRDLVAATVLRQLAQIMLAPGAADRLGVQSGLAARTLRGNPVTRDLADDGMRLAQWGVALRPSAEGTRLTLAQTTLAVLVSMTARKAADVNDEISRRARHVETEAMLVRETLRDWGGPSGSALAVAARARSIQGDFIGALRLLLPAPDGVASQQEARHPEVVRLGAYIAQVTGNDELALELAAKNTNKVEAELMRAAVLGRRPQMASEAKTALFTALAESKGDHDDFQALMALSRRFNSLSETEQATVTTHIESLKKLDPELAEVMRARVLISQGDAEGALRCVRGLERNELALEAHADALVASNRAEEAARLMFEEGMSRGDIPLATEALELAMDNGVVDIAREIALNLLGHDDGKPVRLKSLRALQRIARNEFNWSDVATRTDQVIQELRDNNLPVPEADHWRLAEALFFQEKFEKALTVLLEAPALSFTERERAQLFLTIVWHAIDQQRGRASVRTGPAVADLSDPKLYTMFTRAAADWAHDEQIAAAAMSVVLTAPDSSFSDAQVADFRDYAEKYFEKHGEDASITRLSIEDDNLEPLFEFLRADEARQQALEELSREVRAGRFPLAVLTEAAGRTTTESLIRRDLGYIIAVDDDAGLGEQTARKTLGGRAVIDITALVVAPWTGQTFKKLAANFDAVIFPSSLREDITRARSSLAMKSSATLRWDIRAQRPVISETSAEEANAYADAVEQVWADAQRLQIAPVTETTPRDRWLSAITAAQELGLPVWADDVAIRRFARAMGVPTFGSFDLIRALDTDANVTAAIAAFRDSKVVDLPIDKPWHSLADQAGWSVDSPFAIAISRPAPWRDIPEAFTQFRSLIRLRPKDMAPETTAIWTHLAANGLALATEPAARPKVVSALLAWVISFADPFFTAVRVGAEAVDDADVPADGGRVTGHIVTAADALRDQYYPLADAIALLVDILCRGLLYSVGPQATSRIVAALLKRLDRDTGSRVFAAYIQSAAK</sequence>
<name>A0A318HHT6_9MYCO</name>
<dbReference type="SUPFAM" id="SSF53167">
    <property type="entry name" value="Purine and uridine phosphorylases"/>
    <property type="match status" value="1"/>
</dbReference>
<organism evidence="4 5">
    <name type="scientific">Mycolicibacterium moriokaense</name>
    <dbReference type="NCBI Taxonomy" id="39691"/>
    <lineage>
        <taxon>Bacteria</taxon>
        <taxon>Bacillati</taxon>
        <taxon>Actinomycetota</taxon>
        <taxon>Actinomycetes</taxon>
        <taxon>Mycobacteriales</taxon>
        <taxon>Mycobacteriaceae</taxon>
        <taxon>Mycolicibacterium</taxon>
    </lineage>
</organism>
<dbReference type="PANTHER" id="PTHR46832:SF1">
    <property type="entry name" value="5'-METHYLTHIOADENOSINE_S-ADENOSYLHOMOCYSTEINE NUCLEOSIDASE"/>
    <property type="match status" value="1"/>
</dbReference>
<dbReference type="EMBL" id="QJJU01000011">
    <property type="protein sequence ID" value="PXX07260.1"/>
    <property type="molecule type" value="Genomic_DNA"/>
</dbReference>
<evidence type="ECO:0000256" key="1">
    <source>
        <dbReference type="SAM" id="MobiDB-lite"/>
    </source>
</evidence>
<dbReference type="InterPro" id="IPR036390">
    <property type="entry name" value="WH_DNA-bd_sf"/>
</dbReference>
<dbReference type="GO" id="GO:0009116">
    <property type="term" value="P:nucleoside metabolic process"/>
    <property type="evidence" value="ECO:0007669"/>
    <property type="project" value="InterPro"/>
</dbReference>
<dbReference type="OrthoDB" id="4951670at2"/>
<accession>A0A318HHT6</accession>
<dbReference type="Pfam" id="PF01048">
    <property type="entry name" value="PNP_UDP_1"/>
    <property type="match status" value="1"/>
</dbReference>
<dbReference type="GO" id="GO:0019284">
    <property type="term" value="P:L-methionine salvage from S-adenosylmethionine"/>
    <property type="evidence" value="ECO:0007669"/>
    <property type="project" value="TreeGrafter"/>
</dbReference>
<dbReference type="Proteomes" id="UP000247781">
    <property type="component" value="Unassembled WGS sequence"/>
</dbReference>
<proteinExistence type="predicted"/>
<dbReference type="PANTHER" id="PTHR46832">
    <property type="entry name" value="5'-METHYLTHIOADENOSINE/S-ADENOSYLHOMOCYSTEINE NUCLEOSIDASE"/>
    <property type="match status" value="1"/>
</dbReference>
<evidence type="ECO:0000313" key="5">
    <source>
        <dbReference type="Proteomes" id="UP000247781"/>
    </source>
</evidence>
<feature type="domain" description="PIN" evidence="3">
    <location>
        <begin position="1165"/>
        <end position="1293"/>
    </location>
</feature>
<dbReference type="Gene3D" id="1.10.10.10">
    <property type="entry name" value="Winged helix-like DNA-binding domain superfamily/Winged helix DNA-binding domain"/>
    <property type="match status" value="1"/>
</dbReference>
<reference evidence="5" key="1">
    <citation type="submission" date="2018-05" db="EMBL/GenBank/DDBJ databases">
        <authorList>
            <person name="Deangelis K."/>
            <person name="Huntemann M."/>
            <person name="Clum A."/>
            <person name="Pillay M."/>
            <person name="Palaniappan K."/>
            <person name="Varghese N."/>
            <person name="Mikhailova N."/>
            <person name="Stamatis D."/>
            <person name="Reddy T."/>
            <person name="Daum C."/>
            <person name="Shapiro N."/>
            <person name="Ivanova N."/>
            <person name="Kyrpides N."/>
            <person name="Woyke T."/>
        </authorList>
    </citation>
    <scope>NUCLEOTIDE SEQUENCE [LARGE SCALE GENOMIC DNA]</scope>
    <source>
        <strain evidence="5">GAS496</strain>
    </source>
</reference>
<dbReference type="RefSeq" id="WP_110317339.1">
    <property type="nucleotide sequence ID" value="NZ_QJJU01000011.1"/>
</dbReference>
<keyword evidence="5" id="KW-1185">Reference proteome</keyword>
<dbReference type="SUPFAM" id="SSF46785">
    <property type="entry name" value="Winged helix' DNA-binding domain"/>
    <property type="match status" value="1"/>
</dbReference>
<dbReference type="GO" id="GO:0008782">
    <property type="term" value="F:adenosylhomocysteine nucleosidase activity"/>
    <property type="evidence" value="ECO:0007669"/>
    <property type="project" value="TreeGrafter"/>
</dbReference>
<dbReference type="InterPro" id="IPR035994">
    <property type="entry name" value="Nucleoside_phosphorylase_sf"/>
</dbReference>
<dbReference type="InterPro" id="IPR048987">
    <property type="entry name" value="PIN-TPR-GreABC"/>
</dbReference>
<feature type="region of interest" description="Disordered" evidence="1">
    <location>
        <begin position="467"/>
        <end position="486"/>
    </location>
</feature>
<reference evidence="4 5" key="2">
    <citation type="submission" date="2018-06" db="EMBL/GenBank/DDBJ databases">
        <title>Sequencing of bacterial isolates from soil warming experiment in Harvard Forest, Massachusetts, USA.</title>
        <authorList>
            <person name="Deangelis K.PhD."/>
        </authorList>
    </citation>
    <scope>NUCLEOTIDE SEQUENCE [LARGE SCALE GENOMIC DNA]</scope>
    <source>
        <strain evidence="4 5">GAS496</strain>
    </source>
</reference>
<evidence type="ECO:0000259" key="2">
    <source>
        <dbReference type="Pfam" id="PF01048"/>
    </source>
</evidence>
<evidence type="ECO:0000313" key="4">
    <source>
        <dbReference type="EMBL" id="PXX07260.1"/>
    </source>
</evidence>
<evidence type="ECO:0000259" key="3">
    <source>
        <dbReference type="Pfam" id="PF20698"/>
    </source>
</evidence>
<dbReference type="InterPro" id="IPR036388">
    <property type="entry name" value="WH-like_DNA-bd_sf"/>
</dbReference>
<dbReference type="GO" id="GO:0008930">
    <property type="term" value="F:methylthioadenosine nucleosidase activity"/>
    <property type="evidence" value="ECO:0007669"/>
    <property type="project" value="TreeGrafter"/>
</dbReference>
<comment type="caution">
    <text evidence="4">The sequence shown here is derived from an EMBL/GenBank/DDBJ whole genome shotgun (WGS) entry which is preliminary data.</text>
</comment>
<protein>
    <submittedName>
        <fullName evidence="4">Nucleoside phosphorylase</fullName>
    </submittedName>
</protein>
<dbReference type="GO" id="GO:0005829">
    <property type="term" value="C:cytosol"/>
    <property type="evidence" value="ECO:0007669"/>
    <property type="project" value="TreeGrafter"/>
</dbReference>
<dbReference type="Pfam" id="PF20698">
    <property type="entry name" value="PIN-TPR-GreABC"/>
    <property type="match status" value="1"/>
</dbReference>
<feature type="domain" description="Nucleoside phosphorylase" evidence="2">
    <location>
        <begin position="84"/>
        <end position="326"/>
    </location>
</feature>
<dbReference type="Gene3D" id="3.40.50.1580">
    <property type="entry name" value="Nucleoside phosphorylase domain"/>
    <property type="match status" value="1"/>
</dbReference>
<gene>
    <name evidence="4" type="ORF">C8E89_11144</name>
</gene>
<dbReference type="InterPro" id="IPR000845">
    <property type="entry name" value="Nucleoside_phosphorylase_d"/>
</dbReference>